<comment type="caution">
    <text evidence="2">The sequence shown here is derived from an EMBL/GenBank/DDBJ whole genome shotgun (WGS) entry which is preliminary data.</text>
</comment>
<dbReference type="Proteomes" id="UP000789572">
    <property type="component" value="Unassembled WGS sequence"/>
</dbReference>
<feature type="chain" id="PRO_5040323856" evidence="1">
    <location>
        <begin position="19"/>
        <end position="99"/>
    </location>
</feature>
<proteinExistence type="predicted"/>
<keyword evidence="3" id="KW-1185">Reference proteome</keyword>
<sequence length="99" mass="10674">MFFTSAFVVLVGVAVMVAVMPCGSSNNSCFATLSMSMKKTELSFNNKTGQKFDHFFRFNEKIDVGKYAIGGRVVAVIIAVPLTMMSSPTPQDKDSGVPP</sequence>
<feature type="signal peptide" evidence="1">
    <location>
        <begin position="1"/>
        <end position="18"/>
    </location>
</feature>
<accession>A0A9N9CVD1</accession>
<evidence type="ECO:0000313" key="3">
    <source>
        <dbReference type="Proteomes" id="UP000789572"/>
    </source>
</evidence>
<dbReference type="EMBL" id="CAJVPJ010002107">
    <property type="protein sequence ID" value="CAG8613096.1"/>
    <property type="molecule type" value="Genomic_DNA"/>
</dbReference>
<evidence type="ECO:0000256" key="1">
    <source>
        <dbReference type="SAM" id="SignalP"/>
    </source>
</evidence>
<reference evidence="2" key="1">
    <citation type="submission" date="2021-06" db="EMBL/GenBank/DDBJ databases">
        <authorList>
            <person name="Kallberg Y."/>
            <person name="Tangrot J."/>
            <person name="Rosling A."/>
        </authorList>
    </citation>
    <scope>NUCLEOTIDE SEQUENCE</scope>
    <source>
        <strain evidence="2">IA702</strain>
    </source>
</reference>
<protein>
    <submittedName>
        <fullName evidence="2">10484_t:CDS:1</fullName>
    </submittedName>
</protein>
<evidence type="ECO:0000313" key="2">
    <source>
        <dbReference type="EMBL" id="CAG8613096.1"/>
    </source>
</evidence>
<organism evidence="2 3">
    <name type="scientific">Paraglomus occultum</name>
    <dbReference type="NCBI Taxonomy" id="144539"/>
    <lineage>
        <taxon>Eukaryota</taxon>
        <taxon>Fungi</taxon>
        <taxon>Fungi incertae sedis</taxon>
        <taxon>Mucoromycota</taxon>
        <taxon>Glomeromycotina</taxon>
        <taxon>Glomeromycetes</taxon>
        <taxon>Paraglomerales</taxon>
        <taxon>Paraglomeraceae</taxon>
        <taxon>Paraglomus</taxon>
    </lineage>
</organism>
<name>A0A9N9CVD1_9GLOM</name>
<dbReference type="AlphaFoldDB" id="A0A9N9CVD1"/>
<keyword evidence="1" id="KW-0732">Signal</keyword>
<gene>
    <name evidence="2" type="ORF">POCULU_LOCUS8046</name>
</gene>